<dbReference type="Pfam" id="PF13590">
    <property type="entry name" value="DUF4136"/>
    <property type="match status" value="1"/>
</dbReference>
<proteinExistence type="predicted"/>
<dbReference type="Gene3D" id="3.30.160.670">
    <property type="match status" value="1"/>
</dbReference>
<organism evidence="2">
    <name type="scientific">hydrothermal vent metagenome</name>
    <dbReference type="NCBI Taxonomy" id="652676"/>
    <lineage>
        <taxon>unclassified sequences</taxon>
        <taxon>metagenomes</taxon>
        <taxon>ecological metagenomes</taxon>
    </lineage>
</organism>
<dbReference type="EMBL" id="UOFW01000236">
    <property type="protein sequence ID" value="VAX08189.1"/>
    <property type="molecule type" value="Genomic_DNA"/>
</dbReference>
<sequence length="214" mass="23767">MTKVVRLFFVLGMVGLMSACSNTFRSDVSRFHELPKPHGETVSIVPADPAKVPSLEFASYANIVGSYLSTQGYVPAGDGKADLIVELDYSVDDGKVMVRSSGSNFSFGYGSYFYNPYWYSPHWGYGFYGNSFFGGYGGYYGSDVRSYVKYTRKLSMVIRPNSDEQKNLFEGTVESKGRSKDLPKLMPHMVQALFTDFPGTSGSTDRVVIELDKN</sequence>
<dbReference type="InterPro" id="IPR025411">
    <property type="entry name" value="DUF4136"/>
</dbReference>
<feature type="domain" description="DUF4136" evidence="1">
    <location>
        <begin position="46"/>
        <end position="199"/>
    </location>
</feature>
<dbReference type="AlphaFoldDB" id="A0A3B1AQC7"/>
<accession>A0A3B1AQC7</accession>
<reference evidence="2" key="1">
    <citation type="submission" date="2018-06" db="EMBL/GenBank/DDBJ databases">
        <authorList>
            <person name="Zhirakovskaya E."/>
        </authorList>
    </citation>
    <scope>NUCLEOTIDE SEQUENCE</scope>
</reference>
<gene>
    <name evidence="2" type="ORF">MNBD_ALPHA03-878</name>
</gene>
<protein>
    <recommendedName>
        <fullName evidence="1">DUF4136 domain-containing protein</fullName>
    </recommendedName>
</protein>
<name>A0A3B1AQC7_9ZZZZ</name>
<dbReference type="PROSITE" id="PS51257">
    <property type="entry name" value="PROKAR_LIPOPROTEIN"/>
    <property type="match status" value="1"/>
</dbReference>
<evidence type="ECO:0000259" key="1">
    <source>
        <dbReference type="Pfam" id="PF13590"/>
    </source>
</evidence>
<evidence type="ECO:0000313" key="2">
    <source>
        <dbReference type="EMBL" id="VAX08189.1"/>
    </source>
</evidence>